<feature type="transmembrane region" description="Helical" evidence="1">
    <location>
        <begin position="52"/>
        <end position="75"/>
    </location>
</feature>
<dbReference type="EMBL" id="BQNB010012311">
    <property type="protein sequence ID" value="GJT01970.1"/>
    <property type="molecule type" value="Genomic_DNA"/>
</dbReference>
<reference evidence="2" key="1">
    <citation type="journal article" date="2022" name="Int. J. Mol. Sci.">
        <title>Draft Genome of Tanacetum Coccineum: Genomic Comparison of Closely Related Tanacetum-Family Plants.</title>
        <authorList>
            <person name="Yamashiro T."/>
            <person name="Shiraishi A."/>
            <person name="Nakayama K."/>
            <person name="Satake H."/>
        </authorList>
    </citation>
    <scope>NUCLEOTIDE SEQUENCE</scope>
</reference>
<proteinExistence type="predicted"/>
<comment type="caution">
    <text evidence="2">The sequence shown here is derived from an EMBL/GenBank/DDBJ whole genome shotgun (WGS) entry which is preliminary data.</text>
</comment>
<evidence type="ECO:0000313" key="3">
    <source>
        <dbReference type="Proteomes" id="UP001151760"/>
    </source>
</evidence>
<reference evidence="2" key="2">
    <citation type="submission" date="2022-01" db="EMBL/GenBank/DDBJ databases">
        <authorList>
            <person name="Yamashiro T."/>
            <person name="Shiraishi A."/>
            <person name="Satake H."/>
            <person name="Nakayama K."/>
        </authorList>
    </citation>
    <scope>NUCLEOTIDE SEQUENCE</scope>
</reference>
<evidence type="ECO:0000256" key="1">
    <source>
        <dbReference type="SAM" id="Phobius"/>
    </source>
</evidence>
<protein>
    <submittedName>
        <fullName evidence="2">Uncharacterized protein</fullName>
    </submittedName>
</protein>
<dbReference type="Proteomes" id="UP001151760">
    <property type="component" value="Unassembled WGS sequence"/>
</dbReference>
<name>A0ABQ5AH18_9ASTR</name>
<evidence type="ECO:0000313" key="2">
    <source>
        <dbReference type="EMBL" id="GJT01970.1"/>
    </source>
</evidence>
<keyword evidence="1" id="KW-0812">Transmembrane</keyword>
<keyword evidence="1" id="KW-1133">Transmembrane helix</keyword>
<feature type="transmembrane region" description="Helical" evidence="1">
    <location>
        <begin position="12"/>
        <end position="32"/>
    </location>
</feature>
<keyword evidence="1" id="KW-0472">Membrane</keyword>
<accession>A0ABQ5AH18</accession>
<sequence length="205" mass="22878">MYPTNTASSSHLLEASTLYLGIASMCFTMLLVDRLAADTVHHIVSYIVLSRIRSQLFTVFLVVLVEAAATLKFALAAFDGRMVERENLSPQQPPRTQHSRYVGEVTSLEYLTRVTVAANTGRMLARYNENNEGLQQLLELRNYTNNDVLLLHPEDEDVISVAAFVASWITVGLKAEQCFEKKIRVYGIVRAQTVGSLWKPTLVGS</sequence>
<organism evidence="2 3">
    <name type="scientific">Tanacetum coccineum</name>
    <dbReference type="NCBI Taxonomy" id="301880"/>
    <lineage>
        <taxon>Eukaryota</taxon>
        <taxon>Viridiplantae</taxon>
        <taxon>Streptophyta</taxon>
        <taxon>Embryophyta</taxon>
        <taxon>Tracheophyta</taxon>
        <taxon>Spermatophyta</taxon>
        <taxon>Magnoliopsida</taxon>
        <taxon>eudicotyledons</taxon>
        <taxon>Gunneridae</taxon>
        <taxon>Pentapetalae</taxon>
        <taxon>asterids</taxon>
        <taxon>campanulids</taxon>
        <taxon>Asterales</taxon>
        <taxon>Asteraceae</taxon>
        <taxon>Asteroideae</taxon>
        <taxon>Anthemideae</taxon>
        <taxon>Anthemidinae</taxon>
        <taxon>Tanacetum</taxon>
    </lineage>
</organism>
<keyword evidence="3" id="KW-1185">Reference proteome</keyword>
<gene>
    <name evidence="2" type="ORF">Tco_0823139</name>
</gene>